<dbReference type="InterPro" id="IPR046867">
    <property type="entry name" value="AldOxase/xan_DH_MoCoBD2"/>
</dbReference>
<dbReference type="SUPFAM" id="SSF56003">
    <property type="entry name" value="Molybdenum cofactor-binding domain"/>
    <property type="match status" value="2"/>
</dbReference>
<organism evidence="3 4">
    <name type="scientific">Flavobacterium polysaccharolyticum</name>
    <dbReference type="NCBI Taxonomy" id="3133148"/>
    <lineage>
        <taxon>Bacteria</taxon>
        <taxon>Pseudomonadati</taxon>
        <taxon>Bacteroidota</taxon>
        <taxon>Flavobacteriia</taxon>
        <taxon>Flavobacteriales</taxon>
        <taxon>Flavobacteriaceae</taxon>
        <taxon>Flavobacterium</taxon>
    </lineage>
</organism>
<protein>
    <submittedName>
        <fullName evidence="3">Molybdopterin cofactor-binding domain-containing protein</fullName>
    </submittedName>
</protein>
<dbReference type="EMBL" id="JBCGDP010000010">
    <property type="protein sequence ID" value="MEM0577055.1"/>
    <property type="molecule type" value="Genomic_DNA"/>
</dbReference>
<dbReference type="PANTHER" id="PTHR47495:SF3">
    <property type="entry name" value="BLR6219 PROTEIN"/>
    <property type="match status" value="1"/>
</dbReference>
<feature type="domain" description="Aldehyde oxidase/xanthine dehydrogenase a/b hammerhead" evidence="2">
    <location>
        <begin position="202"/>
        <end position="289"/>
    </location>
</feature>
<dbReference type="PANTHER" id="PTHR47495">
    <property type="entry name" value="ALDEHYDE DEHYDROGENASE"/>
    <property type="match status" value="1"/>
</dbReference>
<evidence type="ECO:0000313" key="3">
    <source>
        <dbReference type="EMBL" id="MEM0577055.1"/>
    </source>
</evidence>
<evidence type="ECO:0000259" key="2">
    <source>
        <dbReference type="SMART" id="SM01008"/>
    </source>
</evidence>
<dbReference type="Gene3D" id="3.30.365.10">
    <property type="entry name" value="Aldehyde oxidase/xanthine dehydrogenase, molybdopterin binding domain"/>
    <property type="match status" value="4"/>
</dbReference>
<sequence length="727" mass="79252">MEAIQNYSRRDFVKTIGLASGGLLLAANSSLFASESTSAIETFNPNLFVYLQTDGTLTLIASRSEMGNGVRTSLPSIIADEMEADWSKVVVQQALGDAKYGDQNTDGSRSILYLYETMRKMGATAKALLITAAAQKWNVPEAECIAQHHFIVHSSGKKLGFGELAATAKTLEFPKNVTLKNPKDFKYIGKTLKSVDVANYANGSAVFGIDKRIPNMKFVAIARCPVTFGTVKSFDKKAALKIRGVIDVIEIPRIAKPFGPLGGVAVIASNTWAAFEGKKALTIEWNYGSNASYTSADYQKTITEGVLQPGKVAKSIGDIDQAFAKAHQIVESTIQLPLLAHAPMEVPNAVAWVKGDSCEVWAPTQDPQTARKEVADYLKIPLDKVSVNITFLGGGFGRKSKPDYIVEAVMVSKAINAPVQVVWTREDEIKHGYYHTESAQYLKAALDAQGNVTAWLHRFALPSIMSTFVPGTEYPAEWEAGSATDIPLDVPNFKVETGKAPAHVRIGWMRSVINIPHGFSVNVFANELAHAAKKDPLEFRLKLIGPDRIENTQDAIKYNTARMKHVLRQAAKNANYGKALPQGHAFGIAVQYSFYSYVASVVEVSFINNKVKVHNVYTVIDCGTVINRDTVKAQLEGAAIFGMSLTYYGKITAKDGAIEQNSFSDYPLIRMNEAPKIHVEIVESTENPTGVGEPGVPVIAPAIVNALFQLTGKKYYNLPLIDYEIVG</sequence>
<dbReference type="InterPro" id="IPR052516">
    <property type="entry name" value="N-heterocyclic_Hydroxylase"/>
</dbReference>
<dbReference type="SMART" id="SM01008">
    <property type="entry name" value="Ald_Xan_dh_C"/>
    <property type="match status" value="1"/>
</dbReference>
<feature type="chain" id="PRO_5046867658" evidence="1">
    <location>
        <begin position="34"/>
        <end position="727"/>
    </location>
</feature>
<proteinExistence type="predicted"/>
<comment type="caution">
    <text evidence="3">The sequence shown here is derived from an EMBL/GenBank/DDBJ whole genome shotgun (WGS) entry which is preliminary data.</text>
</comment>
<dbReference type="InterPro" id="IPR006311">
    <property type="entry name" value="TAT_signal"/>
</dbReference>
<evidence type="ECO:0000256" key="1">
    <source>
        <dbReference type="SAM" id="SignalP"/>
    </source>
</evidence>
<dbReference type="InterPro" id="IPR012368">
    <property type="entry name" value="OxRdtase_Mopterin-bd_su_IorB"/>
</dbReference>
<dbReference type="PIRSF" id="PIRSF036389">
    <property type="entry name" value="IOR_B"/>
    <property type="match status" value="1"/>
</dbReference>
<dbReference type="Proteomes" id="UP001468798">
    <property type="component" value="Unassembled WGS sequence"/>
</dbReference>
<dbReference type="PROSITE" id="PS51318">
    <property type="entry name" value="TAT"/>
    <property type="match status" value="1"/>
</dbReference>
<keyword evidence="1" id="KW-0732">Signal</keyword>
<reference evidence="3 4" key="1">
    <citation type="submission" date="2024-03" db="EMBL/GenBank/DDBJ databases">
        <title>Two novel species of the genus Flavobacterium exhibiting potentially degradation of complex polysaccharides.</title>
        <authorList>
            <person name="Lian X."/>
        </authorList>
    </citation>
    <scope>NUCLEOTIDE SEQUENCE [LARGE SCALE GENOMIC DNA]</scope>
    <source>
        <strain evidence="3 4">N6</strain>
    </source>
</reference>
<dbReference type="InterPro" id="IPR037165">
    <property type="entry name" value="AldOxase/xan_DH_Mopterin-bd_sf"/>
</dbReference>
<evidence type="ECO:0000313" key="4">
    <source>
        <dbReference type="Proteomes" id="UP001468798"/>
    </source>
</evidence>
<dbReference type="Pfam" id="PF02738">
    <property type="entry name" value="MoCoBD_1"/>
    <property type="match status" value="1"/>
</dbReference>
<gene>
    <name evidence="3" type="ORF">WFZ86_11145</name>
</gene>
<feature type="signal peptide" evidence="1">
    <location>
        <begin position="1"/>
        <end position="33"/>
    </location>
</feature>
<dbReference type="Gene3D" id="3.90.1170.50">
    <property type="entry name" value="Aldehyde oxidase/xanthine dehydrogenase, a/b hammerhead"/>
    <property type="match status" value="1"/>
</dbReference>
<name>A0ABU9NP24_9FLAO</name>
<keyword evidence="4" id="KW-1185">Reference proteome</keyword>
<dbReference type="InterPro" id="IPR000674">
    <property type="entry name" value="Ald_Oxase/Xan_DH_a/b"/>
</dbReference>
<accession>A0ABU9NP24</accession>
<dbReference type="RefSeq" id="WP_342691985.1">
    <property type="nucleotide sequence ID" value="NZ_JBCGDP010000010.1"/>
</dbReference>
<dbReference type="InterPro" id="IPR008274">
    <property type="entry name" value="AldOxase/xan_DH_MoCoBD1"/>
</dbReference>
<dbReference type="Pfam" id="PF20256">
    <property type="entry name" value="MoCoBD_2"/>
    <property type="match status" value="2"/>
</dbReference>